<dbReference type="AlphaFoldDB" id="A0A8J4IR95"/>
<comment type="caution">
    <text evidence="1">The sequence shown here is derived from an EMBL/GenBank/DDBJ whole genome shotgun (WGS) entry which is preliminary data.</text>
</comment>
<proteinExistence type="predicted"/>
<name>A0A8J4IR95_SPHME</name>
<evidence type="ECO:0008006" key="3">
    <source>
        <dbReference type="Google" id="ProtNLM"/>
    </source>
</evidence>
<keyword evidence="2" id="KW-1185">Reference proteome</keyword>
<accession>A0A8J4IR95</accession>
<dbReference type="EMBL" id="VUKU01002287">
    <property type="protein sequence ID" value="KAF1456902.1"/>
    <property type="molecule type" value="Genomic_DNA"/>
</dbReference>
<dbReference type="Proteomes" id="UP000785099">
    <property type="component" value="Unassembled WGS sequence"/>
</dbReference>
<gene>
    <name evidence="1" type="ORF">FQV24_0000332</name>
</gene>
<organism evidence="1 2">
    <name type="scientific">Spheniscus mendiculus</name>
    <name type="common">Galapagos penguin</name>
    <dbReference type="NCBI Taxonomy" id="156760"/>
    <lineage>
        <taxon>Eukaryota</taxon>
        <taxon>Metazoa</taxon>
        <taxon>Chordata</taxon>
        <taxon>Craniata</taxon>
        <taxon>Vertebrata</taxon>
        <taxon>Euteleostomi</taxon>
        <taxon>Archelosauria</taxon>
        <taxon>Archosauria</taxon>
        <taxon>Dinosauria</taxon>
        <taxon>Saurischia</taxon>
        <taxon>Theropoda</taxon>
        <taxon>Coelurosauria</taxon>
        <taxon>Aves</taxon>
        <taxon>Neognathae</taxon>
        <taxon>Neoaves</taxon>
        <taxon>Aequornithes</taxon>
        <taxon>Sphenisciformes</taxon>
        <taxon>Spheniscidae</taxon>
        <taxon>Spheniscus</taxon>
    </lineage>
</organism>
<evidence type="ECO:0000313" key="1">
    <source>
        <dbReference type="EMBL" id="KAF1456902.1"/>
    </source>
</evidence>
<feature type="non-terminal residue" evidence="1">
    <location>
        <position position="1"/>
    </location>
</feature>
<reference evidence="1 2" key="1">
    <citation type="journal article" date="2019" name="Gigascience">
        <title>High-coverage genomes to elucidate the evolution of penguins.</title>
        <authorList>
            <person name="Pan H."/>
            <person name="Cole T.L."/>
            <person name="Bi X."/>
            <person name="Fang M."/>
            <person name="Zhou C."/>
            <person name="Yang Z."/>
            <person name="Ksepka D.T."/>
            <person name="Hart T."/>
            <person name="Bouzat J.L."/>
            <person name="Argilla L.S."/>
            <person name="Bertelsen M.F."/>
            <person name="Boersma P.D."/>
            <person name="Bost C.A."/>
            <person name="Cherel Y."/>
            <person name="Dann P."/>
            <person name="Fiddaman S.R."/>
            <person name="Howard P."/>
            <person name="Labuschagne K."/>
            <person name="Mattern T."/>
            <person name="Miller G."/>
            <person name="Parker P."/>
            <person name="Phillips R.A."/>
            <person name="Quillfeldt P."/>
            <person name="Ryan P.G."/>
            <person name="Taylor H."/>
            <person name="Thompson D.R."/>
            <person name="Young M.J."/>
            <person name="Ellegaard M.R."/>
            <person name="Gilbert M.T.P."/>
            <person name="Sinding M.S."/>
            <person name="Pacheco G."/>
            <person name="Shepherd L.D."/>
            <person name="Tennyson A.J.D."/>
            <person name="Grosser S."/>
            <person name="Kay E."/>
            <person name="Nupen L.J."/>
            <person name="Ellenberg U."/>
            <person name="Houston D.M."/>
            <person name="Reeve A.H."/>
            <person name="Johnson K."/>
            <person name="Masello J.F."/>
            <person name="Stracke T."/>
            <person name="McKinlay B."/>
            <person name="Borboroglu P.G."/>
            <person name="Zhang D.X."/>
            <person name="Zhang G."/>
        </authorList>
    </citation>
    <scope>NUCLEOTIDE SEQUENCE [LARGE SCALE GENOMIC DNA]</scope>
    <source>
        <strain evidence="1">GAPE 212</strain>
    </source>
</reference>
<protein>
    <recommendedName>
        <fullName evidence="3">PO24 protein</fullName>
    </recommendedName>
</protein>
<feature type="non-terminal residue" evidence="1">
    <location>
        <position position="184"/>
    </location>
</feature>
<sequence length="184" mass="21268">RANVYPTREFLARGRQDIQVKICQHCQAESETCSCIIGYWPAVQEARIKRHNQLYDLVFHKPLLRDHQNELYKPDLKCVKGGQALVVDITIRYKSKLSLADAAAEKVRKYQHLREQVQEVTNADNIEFVGFPIEALVCGMWGKWYGGNYRLLSDLGLSKTQQEKVARLFSRRALFTSVDIVHIF</sequence>
<evidence type="ECO:0000313" key="2">
    <source>
        <dbReference type="Proteomes" id="UP000785099"/>
    </source>
</evidence>